<dbReference type="InterPro" id="IPR052172">
    <property type="entry name" value="UxaA_altronate/galactarate_dh"/>
</dbReference>
<sequence length="96" mass="10596">MNRKAVVINTNDNVATVVENAESGDDINFFHAREMKNIVLKDNVPCGHKIAIKPIVKGQDILKYGESIGKALQDIRIGEHVHVHNIASNRGRGDLN</sequence>
<evidence type="ECO:0000313" key="4">
    <source>
        <dbReference type="Proteomes" id="UP000007488"/>
    </source>
</evidence>
<protein>
    <submittedName>
        <fullName evidence="3">SAF domain protein</fullName>
    </submittedName>
</protein>
<dbReference type="InterPro" id="IPR044144">
    <property type="entry name" value="SAF_UxaA/GarD"/>
</dbReference>
<dbReference type="HOGENOM" id="CLU_084161_3_0_9"/>
<dbReference type="eggNOG" id="COG2721">
    <property type="taxonomic scope" value="Bacteria"/>
</dbReference>
<reference evidence="4" key="2">
    <citation type="submission" date="2011-02" db="EMBL/GenBank/DDBJ databases">
        <title>The complete genome of Syntrophobotulus glycolicus DSM 8271.</title>
        <authorList>
            <person name="Lucas S."/>
            <person name="Copeland A."/>
            <person name="Lapidus A."/>
            <person name="Bruce D."/>
            <person name="Goodwin L."/>
            <person name="Pitluck S."/>
            <person name="Kyrpides N."/>
            <person name="Mavromatis K."/>
            <person name="Pagani I."/>
            <person name="Ivanova N."/>
            <person name="Mikhailova N."/>
            <person name="Chertkov O."/>
            <person name="Held B."/>
            <person name="Detter J.C."/>
            <person name="Tapia R."/>
            <person name="Han C."/>
            <person name="Land M."/>
            <person name="Hauser L."/>
            <person name="Markowitz V."/>
            <person name="Cheng J.-F."/>
            <person name="Hugenholtz P."/>
            <person name="Woyke T."/>
            <person name="Wu D."/>
            <person name="Spring S."/>
            <person name="Schroeder M."/>
            <person name="Brambilla E."/>
            <person name="Klenk H.-P."/>
            <person name="Eisen J.A."/>
        </authorList>
    </citation>
    <scope>NUCLEOTIDE SEQUENCE [LARGE SCALE GENOMIC DNA]</scope>
    <source>
        <strain evidence="4">DSM 8271 / FlGlyR</strain>
    </source>
</reference>
<evidence type="ECO:0000256" key="1">
    <source>
        <dbReference type="ARBA" id="ARBA00023239"/>
    </source>
</evidence>
<keyword evidence="4" id="KW-1185">Reference proteome</keyword>
<dbReference type="OrthoDB" id="9804574at2"/>
<dbReference type="FunFam" id="2.30.130.110:FF:000003">
    <property type="entry name" value="D-galactarate dehydratase"/>
    <property type="match status" value="1"/>
</dbReference>
<keyword evidence="1" id="KW-0456">Lyase</keyword>
<dbReference type="STRING" id="645991.Sgly_1844"/>
<evidence type="ECO:0000259" key="2">
    <source>
        <dbReference type="SMART" id="SM00858"/>
    </source>
</evidence>
<dbReference type="Proteomes" id="UP000007488">
    <property type="component" value="Chromosome"/>
</dbReference>
<dbReference type="GO" id="GO:0016829">
    <property type="term" value="F:lyase activity"/>
    <property type="evidence" value="ECO:0007669"/>
    <property type="project" value="UniProtKB-KW"/>
</dbReference>
<organism evidence="3 4">
    <name type="scientific">Syntrophobotulus glycolicus (strain DSM 8271 / FlGlyR)</name>
    <dbReference type="NCBI Taxonomy" id="645991"/>
    <lineage>
        <taxon>Bacteria</taxon>
        <taxon>Bacillati</taxon>
        <taxon>Bacillota</taxon>
        <taxon>Clostridia</taxon>
        <taxon>Eubacteriales</taxon>
        <taxon>Desulfitobacteriaceae</taxon>
        <taxon>Syntrophobotulus</taxon>
    </lineage>
</organism>
<proteinExistence type="predicted"/>
<dbReference type="RefSeq" id="WP_013625009.1">
    <property type="nucleotide sequence ID" value="NC_015172.1"/>
</dbReference>
<dbReference type="PANTHER" id="PTHR30536">
    <property type="entry name" value="ALTRONATE/GALACTARATE DEHYDRATASE"/>
    <property type="match status" value="1"/>
</dbReference>
<dbReference type="AlphaFoldDB" id="F0T054"/>
<dbReference type="PANTHER" id="PTHR30536:SF5">
    <property type="entry name" value="ALTRONATE DEHYDRATASE"/>
    <property type="match status" value="1"/>
</dbReference>
<dbReference type="Pfam" id="PF08666">
    <property type="entry name" value="SAF"/>
    <property type="match status" value="1"/>
</dbReference>
<dbReference type="Gene3D" id="2.30.130.110">
    <property type="match status" value="1"/>
</dbReference>
<dbReference type="KEGG" id="sgy:Sgly_1844"/>
<dbReference type="CDD" id="cd11613">
    <property type="entry name" value="SAF_AH_GD"/>
    <property type="match status" value="1"/>
</dbReference>
<dbReference type="EMBL" id="CP002547">
    <property type="protein sequence ID" value="ADY56141.1"/>
    <property type="molecule type" value="Genomic_DNA"/>
</dbReference>
<accession>F0T054</accession>
<reference evidence="3 4" key="1">
    <citation type="journal article" date="2011" name="Stand. Genomic Sci.">
        <title>Complete genome sequence of Syntrophobotulus glycolicus type strain (FlGlyR).</title>
        <authorList>
            <person name="Han C."/>
            <person name="Mwirichia R."/>
            <person name="Chertkov O."/>
            <person name="Held B."/>
            <person name="Lapidus A."/>
            <person name="Nolan M."/>
            <person name="Lucas S."/>
            <person name="Hammon N."/>
            <person name="Deshpande S."/>
            <person name="Cheng J.F."/>
            <person name="Tapia R."/>
            <person name="Goodwin L."/>
            <person name="Pitluck S."/>
            <person name="Huntemann M."/>
            <person name="Liolios K."/>
            <person name="Ivanova N."/>
            <person name="Pagani I."/>
            <person name="Mavromatis K."/>
            <person name="Ovchinikova G."/>
            <person name="Pati A."/>
            <person name="Chen A."/>
            <person name="Palaniappan K."/>
            <person name="Land M."/>
            <person name="Hauser L."/>
            <person name="Brambilla E.M."/>
            <person name="Rohde M."/>
            <person name="Spring S."/>
            <person name="Sikorski J."/>
            <person name="Goker M."/>
            <person name="Woyke T."/>
            <person name="Bristow J."/>
            <person name="Eisen J.A."/>
            <person name="Markowitz V."/>
            <person name="Hugenholtz P."/>
            <person name="Kyrpides N.C."/>
            <person name="Klenk H.P."/>
            <person name="Detter J.C."/>
        </authorList>
    </citation>
    <scope>NUCLEOTIDE SEQUENCE [LARGE SCALE GENOMIC DNA]</scope>
    <source>
        <strain evidence="4">DSM 8271 / FlGlyR</strain>
    </source>
</reference>
<name>F0T054_SYNGF</name>
<dbReference type="InterPro" id="IPR013974">
    <property type="entry name" value="SAF"/>
</dbReference>
<gene>
    <name evidence="3" type="ordered locus">Sgly_1844</name>
</gene>
<feature type="domain" description="SAF" evidence="2">
    <location>
        <begin position="12"/>
        <end position="87"/>
    </location>
</feature>
<evidence type="ECO:0000313" key="3">
    <source>
        <dbReference type="EMBL" id="ADY56141.1"/>
    </source>
</evidence>
<dbReference type="GO" id="GO:0019698">
    <property type="term" value="P:D-galacturonate catabolic process"/>
    <property type="evidence" value="ECO:0007669"/>
    <property type="project" value="TreeGrafter"/>
</dbReference>
<dbReference type="SMART" id="SM00858">
    <property type="entry name" value="SAF"/>
    <property type="match status" value="1"/>
</dbReference>